<evidence type="ECO:0000256" key="5">
    <source>
        <dbReference type="HAMAP-Rule" id="MF_00265"/>
    </source>
</evidence>
<dbReference type="InterPro" id="IPR002716">
    <property type="entry name" value="PIN_dom"/>
</dbReference>
<dbReference type="GO" id="GO:0090729">
    <property type="term" value="F:toxin activity"/>
    <property type="evidence" value="ECO:0007669"/>
    <property type="project" value="UniProtKB-KW"/>
</dbReference>
<evidence type="ECO:0000256" key="4">
    <source>
        <dbReference type="ARBA" id="ARBA00022801"/>
    </source>
</evidence>
<keyword evidence="2 5" id="KW-0540">Nuclease</keyword>
<sequence>MYIDASAIVAIIIDEQDAAHLLTKLKQSAKPIYYSPVTFFEASVSIARQYANDTVGPQAPIAPEHIQNAQRLVEQLLKTLNAREVTVAAKTGRIAVETAATYGKVVAHPARLNMGDCFVYACTKELRIPLLCKGNDFPQTDIELA</sequence>
<dbReference type="AlphaFoldDB" id="A0A502BJN4"/>
<comment type="cofactor">
    <cofactor evidence="5">
        <name>Mg(2+)</name>
        <dbReference type="ChEBI" id="CHEBI:18420"/>
    </cofactor>
</comment>
<dbReference type="Pfam" id="PF01850">
    <property type="entry name" value="PIN"/>
    <property type="match status" value="1"/>
</dbReference>
<dbReference type="SUPFAM" id="SSF88723">
    <property type="entry name" value="PIN domain-like"/>
    <property type="match status" value="1"/>
</dbReference>
<comment type="function">
    <text evidence="5">Toxic component of a toxin-antitoxin (TA) system. An RNase.</text>
</comment>
<dbReference type="InterPro" id="IPR029060">
    <property type="entry name" value="PIN-like_dom_sf"/>
</dbReference>
<proteinExistence type="inferred from homology"/>
<keyword evidence="3 5" id="KW-0479">Metal-binding</keyword>
<keyword evidence="4 5" id="KW-0378">Hydrolase</keyword>
<dbReference type="OrthoDB" id="32625at2"/>
<reference evidence="7 8" key="1">
    <citation type="journal article" date="2003" name="Int. J. Syst. Evol. Microbiol.">
        <title>Towards a standardized format for the description of a novel species (of an established genus): Ochrobactrum gallinifaecis sp. nov.</title>
        <authorList>
            <person name="Kampfer P."/>
            <person name="Buczolits S."/>
            <person name="Albrecht A."/>
            <person name="Busse H.J."/>
            <person name="Stackebrandt E."/>
        </authorList>
    </citation>
    <scope>NUCLEOTIDE SEQUENCE [LARGE SCALE GENOMIC DNA]</scope>
    <source>
        <strain evidence="7 8">ISO 196</strain>
    </source>
</reference>
<dbReference type="CDD" id="cd09871">
    <property type="entry name" value="PIN_MtVapC28-VapC30-like"/>
    <property type="match status" value="1"/>
</dbReference>
<evidence type="ECO:0000313" key="7">
    <source>
        <dbReference type="EMBL" id="TPF73889.1"/>
    </source>
</evidence>
<gene>
    <name evidence="5" type="primary">vapC</name>
    <name evidence="7" type="ORF">FHY56_17390</name>
</gene>
<feature type="binding site" evidence="5">
    <location>
        <position position="116"/>
    </location>
    <ligand>
        <name>Mg(2+)</name>
        <dbReference type="ChEBI" id="CHEBI:18420"/>
    </ligand>
</feature>
<feature type="binding site" evidence="5">
    <location>
        <position position="4"/>
    </location>
    <ligand>
        <name>Mg(2+)</name>
        <dbReference type="ChEBI" id="CHEBI:18420"/>
    </ligand>
</feature>
<organism evidence="7 8">
    <name type="scientific">Brucella gallinifaecis</name>
    <dbReference type="NCBI Taxonomy" id="215590"/>
    <lineage>
        <taxon>Bacteria</taxon>
        <taxon>Pseudomonadati</taxon>
        <taxon>Pseudomonadota</taxon>
        <taxon>Alphaproteobacteria</taxon>
        <taxon>Hyphomicrobiales</taxon>
        <taxon>Brucellaceae</taxon>
        <taxon>Brucella/Ochrobactrum group</taxon>
        <taxon>Brucella</taxon>
    </lineage>
</organism>
<protein>
    <recommendedName>
        <fullName evidence="5">Ribonuclease VapC</fullName>
        <shortName evidence="5">RNase VapC</shortName>
        <ecNumber evidence="5">3.1.-.-</ecNumber>
    </recommendedName>
    <alternativeName>
        <fullName evidence="5">Toxin VapC</fullName>
    </alternativeName>
</protein>
<feature type="domain" description="PIN" evidence="6">
    <location>
        <begin position="1"/>
        <end position="141"/>
    </location>
</feature>
<dbReference type="InterPro" id="IPR022907">
    <property type="entry name" value="VapC_family"/>
</dbReference>
<evidence type="ECO:0000256" key="1">
    <source>
        <dbReference type="ARBA" id="ARBA00022649"/>
    </source>
</evidence>
<evidence type="ECO:0000256" key="3">
    <source>
        <dbReference type="ARBA" id="ARBA00022723"/>
    </source>
</evidence>
<keyword evidence="5" id="KW-0800">Toxin</keyword>
<comment type="caution">
    <text evidence="7">The sequence shown here is derived from an EMBL/GenBank/DDBJ whole genome shotgun (WGS) entry which is preliminary data.</text>
</comment>
<dbReference type="RefSeq" id="WP_140906384.1">
    <property type="nucleotide sequence ID" value="NZ_JBHTMD010000015.1"/>
</dbReference>
<keyword evidence="5" id="KW-0460">Magnesium</keyword>
<dbReference type="EC" id="3.1.-.-" evidence="5"/>
<keyword evidence="8" id="KW-1185">Reference proteome</keyword>
<accession>A0A502BJN4</accession>
<evidence type="ECO:0000313" key="8">
    <source>
        <dbReference type="Proteomes" id="UP000315388"/>
    </source>
</evidence>
<dbReference type="GO" id="GO:0016787">
    <property type="term" value="F:hydrolase activity"/>
    <property type="evidence" value="ECO:0007669"/>
    <property type="project" value="UniProtKB-KW"/>
</dbReference>
<dbReference type="HAMAP" id="MF_00265">
    <property type="entry name" value="VapC_Nob1"/>
    <property type="match status" value="1"/>
</dbReference>
<dbReference type="GO" id="GO:0004540">
    <property type="term" value="F:RNA nuclease activity"/>
    <property type="evidence" value="ECO:0007669"/>
    <property type="project" value="InterPro"/>
</dbReference>
<evidence type="ECO:0000259" key="6">
    <source>
        <dbReference type="Pfam" id="PF01850"/>
    </source>
</evidence>
<dbReference type="EMBL" id="VEWJ01000027">
    <property type="protein sequence ID" value="TPF73889.1"/>
    <property type="molecule type" value="Genomic_DNA"/>
</dbReference>
<keyword evidence="1 5" id="KW-1277">Toxin-antitoxin system</keyword>
<dbReference type="Proteomes" id="UP000315388">
    <property type="component" value="Unassembled WGS sequence"/>
</dbReference>
<evidence type="ECO:0000256" key="2">
    <source>
        <dbReference type="ARBA" id="ARBA00022722"/>
    </source>
</evidence>
<dbReference type="GO" id="GO:0000287">
    <property type="term" value="F:magnesium ion binding"/>
    <property type="evidence" value="ECO:0007669"/>
    <property type="project" value="UniProtKB-UniRule"/>
</dbReference>
<name>A0A502BJN4_9HYPH</name>
<dbReference type="Gene3D" id="3.40.50.1010">
    <property type="entry name" value="5'-nuclease"/>
    <property type="match status" value="1"/>
</dbReference>
<comment type="similarity">
    <text evidence="5">Belongs to the PINc/VapC protein family.</text>
</comment>